<name>A0ABD0Q1G8_CIRMR</name>
<gene>
    <name evidence="1" type="ORF">M9458_025590</name>
</gene>
<feature type="non-terminal residue" evidence="1">
    <location>
        <position position="110"/>
    </location>
</feature>
<dbReference type="AlphaFoldDB" id="A0ABD0Q1G8"/>
<reference evidence="1 2" key="1">
    <citation type="submission" date="2024-05" db="EMBL/GenBank/DDBJ databases">
        <title>Genome sequencing and assembly of Indian major carp, Cirrhinus mrigala (Hamilton, 1822).</title>
        <authorList>
            <person name="Mohindra V."/>
            <person name="Chowdhury L.M."/>
            <person name="Lal K."/>
            <person name="Jena J.K."/>
        </authorList>
    </citation>
    <scope>NUCLEOTIDE SEQUENCE [LARGE SCALE GENOMIC DNA]</scope>
    <source>
        <strain evidence="1">CM1030</strain>
        <tissue evidence="1">Blood</tissue>
    </source>
</reference>
<evidence type="ECO:0000313" key="2">
    <source>
        <dbReference type="Proteomes" id="UP001529510"/>
    </source>
</evidence>
<comment type="caution">
    <text evidence="1">The sequence shown here is derived from an EMBL/GenBank/DDBJ whole genome shotgun (WGS) entry which is preliminary data.</text>
</comment>
<dbReference type="Proteomes" id="UP001529510">
    <property type="component" value="Unassembled WGS sequence"/>
</dbReference>
<dbReference type="EMBL" id="JAMKFB020000012">
    <property type="protein sequence ID" value="KAL0180148.1"/>
    <property type="molecule type" value="Genomic_DNA"/>
</dbReference>
<feature type="non-terminal residue" evidence="1">
    <location>
        <position position="1"/>
    </location>
</feature>
<sequence length="110" mass="12368">YKLIGKMEENESLKVDQRFDFLEKCVSKAFNKCVATEEQRQLIQDFLDKSEHTILVVSLNSSGQLTPTLGLSGTGKNKSVYFVKRCKTALSADKMKAQLFCGDMCHSPLE</sequence>
<protein>
    <submittedName>
        <fullName evidence="1">Uncharacterized protein</fullName>
    </submittedName>
</protein>
<organism evidence="1 2">
    <name type="scientific">Cirrhinus mrigala</name>
    <name type="common">Mrigala</name>
    <dbReference type="NCBI Taxonomy" id="683832"/>
    <lineage>
        <taxon>Eukaryota</taxon>
        <taxon>Metazoa</taxon>
        <taxon>Chordata</taxon>
        <taxon>Craniata</taxon>
        <taxon>Vertebrata</taxon>
        <taxon>Euteleostomi</taxon>
        <taxon>Actinopterygii</taxon>
        <taxon>Neopterygii</taxon>
        <taxon>Teleostei</taxon>
        <taxon>Ostariophysi</taxon>
        <taxon>Cypriniformes</taxon>
        <taxon>Cyprinidae</taxon>
        <taxon>Labeoninae</taxon>
        <taxon>Labeonini</taxon>
        <taxon>Cirrhinus</taxon>
    </lineage>
</organism>
<proteinExistence type="predicted"/>
<accession>A0ABD0Q1G8</accession>
<keyword evidence="2" id="KW-1185">Reference proteome</keyword>
<evidence type="ECO:0000313" key="1">
    <source>
        <dbReference type="EMBL" id="KAL0180148.1"/>
    </source>
</evidence>